<reference evidence="1 2" key="1">
    <citation type="journal article" date="2018" name="Nat. Ecol. Evol.">
        <title>Shark genomes provide insights into elasmobranch evolution and the origin of vertebrates.</title>
        <authorList>
            <person name="Hara Y"/>
            <person name="Yamaguchi K"/>
            <person name="Onimaru K"/>
            <person name="Kadota M"/>
            <person name="Koyanagi M"/>
            <person name="Keeley SD"/>
            <person name="Tatsumi K"/>
            <person name="Tanaka K"/>
            <person name="Motone F"/>
            <person name="Kageyama Y"/>
            <person name="Nozu R"/>
            <person name="Adachi N"/>
            <person name="Nishimura O"/>
            <person name="Nakagawa R"/>
            <person name="Tanegashima C"/>
            <person name="Kiyatake I"/>
            <person name="Matsumoto R"/>
            <person name="Murakumo K"/>
            <person name="Nishida K"/>
            <person name="Terakita A"/>
            <person name="Kuratani S"/>
            <person name="Sato K"/>
            <person name="Hyodo S Kuraku.S."/>
        </authorList>
    </citation>
    <scope>NUCLEOTIDE SEQUENCE [LARGE SCALE GENOMIC DNA]</scope>
</reference>
<dbReference type="AlphaFoldDB" id="A0A401QIY4"/>
<gene>
    <name evidence="1" type="ORF">scyTo_0025953</name>
</gene>
<dbReference type="Proteomes" id="UP000288216">
    <property type="component" value="Unassembled WGS sequence"/>
</dbReference>
<evidence type="ECO:0008006" key="3">
    <source>
        <dbReference type="Google" id="ProtNLM"/>
    </source>
</evidence>
<accession>A0A401QIY4</accession>
<dbReference type="EMBL" id="BFAA01143483">
    <property type="protein sequence ID" value="GCB85332.1"/>
    <property type="molecule type" value="Genomic_DNA"/>
</dbReference>
<proteinExistence type="predicted"/>
<sequence>MRLYTSEGFSHAWDIKGYDMMGKTSIPTLSSSNFKLKTQWYVTFSPKGQRTLIQRPKVNRPRYENVRQDDDFYTLSASVSNCDPAGKTHSHKLSVLLYRCVNGVWFVNDMKSLEVPHSGNAQIKHLIHLSEREKYISNDTMKLHLIGQTIWEKRQ</sequence>
<name>A0A401QIY4_SCYTO</name>
<evidence type="ECO:0000313" key="1">
    <source>
        <dbReference type="EMBL" id="GCB85332.1"/>
    </source>
</evidence>
<keyword evidence="2" id="KW-1185">Reference proteome</keyword>
<evidence type="ECO:0000313" key="2">
    <source>
        <dbReference type="Proteomes" id="UP000288216"/>
    </source>
</evidence>
<protein>
    <recommendedName>
        <fullName evidence="3">MATH domain-containing protein</fullName>
    </recommendedName>
</protein>
<organism evidence="1 2">
    <name type="scientific">Scyliorhinus torazame</name>
    <name type="common">Cloudy catshark</name>
    <name type="synonym">Catulus torazame</name>
    <dbReference type="NCBI Taxonomy" id="75743"/>
    <lineage>
        <taxon>Eukaryota</taxon>
        <taxon>Metazoa</taxon>
        <taxon>Chordata</taxon>
        <taxon>Craniata</taxon>
        <taxon>Vertebrata</taxon>
        <taxon>Chondrichthyes</taxon>
        <taxon>Elasmobranchii</taxon>
        <taxon>Galeomorphii</taxon>
        <taxon>Galeoidea</taxon>
        <taxon>Carcharhiniformes</taxon>
        <taxon>Scyliorhinidae</taxon>
        <taxon>Scyliorhinus</taxon>
    </lineage>
</organism>
<comment type="caution">
    <text evidence="1">The sequence shown here is derived from an EMBL/GenBank/DDBJ whole genome shotgun (WGS) entry which is preliminary data.</text>
</comment>